<evidence type="ECO:0000313" key="7">
    <source>
        <dbReference type="Proteomes" id="UP001279734"/>
    </source>
</evidence>
<dbReference type="GO" id="GO:0016020">
    <property type="term" value="C:membrane"/>
    <property type="evidence" value="ECO:0007669"/>
    <property type="project" value="UniProtKB-SubCell"/>
</dbReference>
<dbReference type="AlphaFoldDB" id="A0AAD3SV96"/>
<proteinExistence type="predicted"/>
<gene>
    <name evidence="6" type="ORF">Nepgr_019095</name>
</gene>
<protein>
    <recommendedName>
        <fullName evidence="5">Receptor ligand binding region domain-containing protein</fullName>
    </recommendedName>
</protein>
<dbReference type="SUPFAM" id="SSF53822">
    <property type="entry name" value="Periplasmic binding protein-like I"/>
    <property type="match status" value="1"/>
</dbReference>
<sequence length="110" mass="12482">MTDIAEMISYFGWAQVVANFIDDGHSRNGITVLGDELAVRRCRISYKAALPPDIIASGARMMGELHKIKMMESRVIVVHTTTYFGTLLLETTAQLDMMDSYFLDIHHLRF</sequence>
<dbReference type="EMBL" id="BSYO01000017">
    <property type="protein sequence ID" value="GMH17254.1"/>
    <property type="molecule type" value="Genomic_DNA"/>
</dbReference>
<evidence type="ECO:0000256" key="3">
    <source>
        <dbReference type="ARBA" id="ARBA00022989"/>
    </source>
</evidence>
<dbReference type="InterPro" id="IPR015683">
    <property type="entry name" value="Ionotropic_Glu_rcpt"/>
</dbReference>
<comment type="subcellular location">
    <subcellularLocation>
        <location evidence="1">Membrane</location>
    </subcellularLocation>
</comment>
<dbReference type="Pfam" id="PF01094">
    <property type="entry name" value="ANF_receptor"/>
    <property type="match status" value="1"/>
</dbReference>
<evidence type="ECO:0000256" key="1">
    <source>
        <dbReference type="ARBA" id="ARBA00004370"/>
    </source>
</evidence>
<keyword evidence="4" id="KW-0472">Membrane</keyword>
<organism evidence="6 7">
    <name type="scientific">Nepenthes gracilis</name>
    <name type="common">Slender pitcher plant</name>
    <dbReference type="NCBI Taxonomy" id="150966"/>
    <lineage>
        <taxon>Eukaryota</taxon>
        <taxon>Viridiplantae</taxon>
        <taxon>Streptophyta</taxon>
        <taxon>Embryophyta</taxon>
        <taxon>Tracheophyta</taxon>
        <taxon>Spermatophyta</taxon>
        <taxon>Magnoliopsida</taxon>
        <taxon>eudicotyledons</taxon>
        <taxon>Gunneridae</taxon>
        <taxon>Pentapetalae</taxon>
        <taxon>Caryophyllales</taxon>
        <taxon>Nepenthaceae</taxon>
        <taxon>Nepenthes</taxon>
    </lineage>
</organism>
<feature type="domain" description="Receptor ligand binding region" evidence="5">
    <location>
        <begin position="4"/>
        <end position="102"/>
    </location>
</feature>
<dbReference type="InterPro" id="IPR028082">
    <property type="entry name" value="Peripla_BP_I"/>
</dbReference>
<accession>A0AAD3SV96</accession>
<evidence type="ECO:0000313" key="6">
    <source>
        <dbReference type="EMBL" id="GMH17254.1"/>
    </source>
</evidence>
<evidence type="ECO:0000256" key="4">
    <source>
        <dbReference type="ARBA" id="ARBA00023136"/>
    </source>
</evidence>
<keyword evidence="3" id="KW-1133">Transmembrane helix</keyword>
<evidence type="ECO:0000259" key="5">
    <source>
        <dbReference type="Pfam" id="PF01094"/>
    </source>
</evidence>
<name>A0AAD3SV96_NEPGR</name>
<dbReference type="Proteomes" id="UP001279734">
    <property type="component" value="Unassembled WGS sequence"/>
</dbReference>
<evidence type="ECO:0000256" key="2">
    <source>
        <dbReference type="ARBA" id="ARBA00022692"/>
    </source>
</evidence>
<dbReference type="Gene3D" id="3.40.50.2300">
    <property type="match status" value="1"/>
</dbReference>
<comment type="caution">
    <text evidence="6">The sequence shown here is derived from an EMBL/GenBank/DDBJ whole genome shotgun (WGS) entry which is preliminary data.</text>
</comment>
<dbReference type="PANTHER" id="PTHR34836:SF7">
    <property type="entry name" value="RECEPTOR LIGAND BINDING REGION DOMAIN-CONTAINING PROTEIN"/>
    <property type="match status" value="1"/>
</dbReference>
<reference evidence="6" key="1">
    <citation type="submission" date="2023-05" db="EMBL/GenBank/DDBJ databases">
        <title>Nepenthes gracilis genome sequencing.</title>
        <authorList>
            <person name="Fukushima K."/>
        </authorList>
    </citation>
    <scope>NUCLEOTIDE SEQUENCE</scope>
    <source>
        <strain evidence="6">SING2019-196</strain>
    </source>
</reference>
<dbReference type="PANTHER" id="PTHR34836">
    <property type="entry name" value="OS06G0188250 PROTEIN"/>
    <property type="match status" value="1"/>
</dbReference>
<keyword evidence="7" id="KW-1185">Reference proteome</keyword>
<keyword evidence="2" id="KW-0812">Transmembrane</keyword>
<dbReference type="InterPro" id="IPR001828">
    <property type="entry name" value="ANF_lig-bd_rcpt"/>
</dbReference>